<dbReference type="RefSeq" id="WP_209490770.1">
    <property type="nucleotide sequence ID" value="NZ_JAGGLC010000002.1"/>
</dbReference>
<keyword evidence="1" id="KW-0472">Membrane</keyword>
<dbReference type="GO" id="GO:0008233">
    <property type="term" value="F:peptidase activity"/>
    <property type="evidence" value="ECO:0007669"/>
    <property type="project" value="UniProtKB-KW"/>
</dbReference>
<organism evidence="2 3">
    <name type="scientific">Halolamina salifodinae</name>
    <dbReference type="NCBI Taxonomy" id="1202767"/>
    <lineage>
        <taxon>Archaea</taxon>
        <taxon>Methanobacteriati</taxon>
        <taxon>Methanobacteriota</taxon>
        <taxon>Stenosarchaea group</taxon>
        <taxon>Halobacteria</taxon>
        <taxon>Halobacteriales</taxon>
        <taxon>Haloferacaceae</taxon>
    </lineage>
</organism>
<evidence type="ECO:0000256" key="1">
    <source>
        <dbReference type="SAM" id="Phobius"/>
    </source>
</evidence>
<proteinExistence type="predicted"/>
<keyword evidence="3" id="KW-1185">Reference proteome</keyword>
<sequence length="77" mass="8428">MDRSTPPRPSPRIVAFVGVVCLAILVYAILALGNPLVGLFPAFAALVCYVGWRFLLAVEEMADGLQRLAAAREREER</sequence>
<feature type="transmembrane region" description="Helical" evidence="1">
    <location>
        <begin position="36"/>
        <end position="58"/>
    </location>
</feature>
<feature type="transmembrane region" description="Helical" evidence="1">
    <location>
        <begin position="12"/>
        <end position="30"/>
    </location>
</feature>
<keyword evidence="1" id="KW-1133">Transmembrane helix</keyword>
<reference evidence="2" key="1">
    <citation type="submission" date="2021-03" db="EMBL/GenBank/DDBJ databases">
        <title>Genomic Encyclopedia of Type Strains, Phase IV (KMG-IV): sequencing the most valuable type-strain genomes for metagenomic binning, comparative biology and taxonomic classification.</title>
        <authorList>
            <person name="Goeker M."/>
        </authorList>
    </citation>
    <scope>NUCLEOTIDE SEQUENCE</scope>
    <source>
        <strain evidence="2">DSM 26232</strain>
    </source>
</reference>
<dbReference type="OrthoDB" id="270662at2157"/>
<dbReference type="GO" id="GO:0006508">
    <property type="term" value="P:proteolysis"/>
    <property type="evidence" value="ECO:0007669"/>
    <property type="project" value="UniProtKB-KW"/>
</dbReference>
<protein>
    <submittedName>
        <fullName evidence="2">Membrane protein implicated in regulation of membrane protease activity</fullName>
    </submittedName>
</protein>
<evidence type="ECO:0000313" key="3">
    <source>
        <dbReference type="Proteomes" id="UP000823736"/>
    </source>
</evidence>
<dbReference type="AlphaFoldDB" id="A0A8T4GZC4"/>
<comment type="caution">
    <text evidence="2">The sequence shown here is derived from an EMBL/GenBank/DDBJ whole genome shotgun (WGS) entry which is preliminary data.</text>
</comment>
<name>A0A8T4GZC4_9EURY</name>
<dbReference type="EMBL" id="JAGGLC010000002">
    <property type="protein sequence ID" value="MBP1986458.1"/>
    <property type="molecule type" value="Genomic_DNA"/>
</dbReference>
<dbReference type="Pfam" id="PF26262">
    <property type="entry name" value="DUF8066"/>
    <property type="match status" value="1"/>
</dbReference>
<evidence type="ECO:0000313" key="2">
    <source>
        <dbReference type="EMBL" id="MBP1986458.1"/>
    </source>
</evidence>
<keyword evidence="2" id="KW-0378">Hydrolase</keyword>
<dbReference type="InterPro" id="IPR058379">
    <property type="entry name" value="DUF8066"/>
</dbReference>
<keyword evidence="1" id="KW-0812">Transmembrane</keyword>
<keyword evidence="2" id="KW-0645">Protease</keyword>
<accession>A0A8T4GZC4</accession>
<gene>
    <name evidence="2" type="ORF">J2753_000952</name>
</gene>
<dbReference type="Proteomes" id="UP000823736">
    <property type="component" value="Unassembled WGS sequence"/>
</dbReference>